<name>A0A8J7H209_9FIRM</name>
<dbReference type="EMBL" id="JAEAGR010000005">
    <property type="protein sequence ID" value="MBH1940652.1"/>
    <property type="molecule type" value="Genomic_DNA"/>
</dbReference>
<dbReference type="PANTHER" id="PTHR43046:SF14">
    <property type="entry name" value="MUTT_NUDIX FAMILY PROTEIN"/>
    <property type="match status" value="1"/>
</dbReference>
<evidence type="ECO:0000313" key="5">
    <source>
        <dbReference type="Proteomes" id="UP000623269"/>
    </source>
</evidence>
<protein>
    <submittedName>
        <fullName evidence="4">NUDIX hydrolase</fullName>
    </submittedName>
</protein>
<dbReference type="AlphaFoldDB" id="A0A8J7H209"/>
<sequence>MNKGRAQCLVTRGNKILMVKHKQYGLEYYCLPGGGIEDGETPEDTAFRELQEECLVRGTNLRLISTVIHDNHYNYTFHANIGAQEPMLGEDPECMDNPILVGVDWRTLDKLCERDRAYLWAAGLFYIEEFAKELDSWGDDISYPSKRLQ</sequence>
<comment type="caution">
    <text evidence="4">The sequence shown here is derived from an EMBL/GenBank/DDBJ whole genome shotgun (WGS) entry which is preliminary data.</text>
</comment>
<dbReference type="CDD" id="cd02883">
    <property type="entry name" value="NUDIX_Hydrolase"/>
    <property type="match status" value="1"/>
</dbReference>
<proteinExistence type="predicted"/>
<dbReference type="Proteomes" id="UP000623269">
    <property type="component" value="Unassembled WGS sequence"/>
</dbReference>
<feature type="domain" description="Nudix hydrolase" evidence="3">
    <location>
        <begin position="1"/>
        <end position="128"/>
    </location>
</feature>
<reference evidence="4" key="1">
    <citation type="submission" date="2020-12" db="EMBL/GenBank/DDBJ databases">
        <title>M. sibirica DSM 26468T genome.</title>
        <authorList>
            <person name="Thieme N."/>
            <person name="Rettenmaier R."/>
            <person name="Zverlov V."/>
            <person name="Liebl W."/>
        </authorList>
    </citation>
    <scope>NUCLEOTIDE SEQUENCE</scope>
    <source>
        <strain evidence="4">DSM 26468</strain>
    </source>
</reference>
<gene>
    <name evidence="4" type="ORF">I5677_07100</name>
</gene>
<accession>A0A8J7H209</accession>
<dbReference type="InterPro" id="IPR015797">
    <property type="entry name" value="NUDIX_hydrolase-like_dom_sf"/>
</dbReference>
<organism evidence="4 5">
    <name type="scientific">Mobilitalea sibirica</name>
    <dbReference type="NCBI Taxonomy" id="1462919"/>
    <lineage>
        <taxon>Bacteria</taxon>
        <taxon>Bacillati</taxon>
        <taxon>Bacillota</taxon>
        <taxon>Clostridia</taxon>
        <taxon>Lachnospirales</taxon>
        <taxon>Lachnospiraceae</taxon>
        <taxon>Mobilitalea</taxon>
    </lineage>
</organism>
<dbReference type="RefSeq" id="WP_197660869.1">
    <property type="nucleotide sequence ID" value="NZ_JAEAGR010000005.1"/>
</dbReference>
<keyword evidence="2 4" id="KW-0378">Hydrolase</keyword>
<evidence type="ECO:0000256" key="1">
    <source>
        <dbReference type="ARBA" id="ARBA00001946"/>
    </source>
</evidence>
<evidence type="ECO:0000259" key="3">
    <source>
        <dbReference type="PROSITE" id="PS51462"/>
    </source>
</evidence>
<keyword evidence="5" id="KW-1185">Reference proteome</keyword>
<evidence type="ECO:0000256" key="2">
    <source>
        <dbReference type="ARBA" id="ARBA00022801"/>
    </source>
</evidence>
<dbReference type="GO" id="GO:0016787">
    <property type="term" value="F:hydrolase activity"/>
    <property type="evidence" value="ECO:0007669"/>
    <property type="project" value="UniProtKB-KW"/>
</dbReference>
<dbReference type="InterPro" id="IPR000086">
    <property type="entry name" value="NUDIX_hydrolase_dom"/>
</dbReference>
<dbReference type="PROSITE" id="PS51462">
    <property type="entry name" value="NUDIX"/>
    <property type="match status" value="1"/>
</dbReference>
<dbReference type="SUPFAM" id="SSF55811">
    <property type="entry name" value="Nudix"/>
    <property type="match status" value="1"/>
</dbReference>
<dbReference type="Pfam" id="PF00293">
    <property type="entry name" value="NUDIX"/>
    <property type="match status" value="1"/>
</dbReference>
<dbReference type="Gene3D" id="3.90.79.10">
    <property type="entry name" value="Nucleoside Triphosphate Pyrophosphohydrolase"/>
    <property type="match status" value="1"/>
</dbReference>
<dbReference type="PANTHER" id="PTHR43046">
    <property type="entry name" value="GDP-MANNOSE MANNOSYL HYDROLASE"/>
    <property type="match status" value="1"/>
</dbReference>
<evidence type="ECO:0000313" key="4">
    <source>
        <dbReference type="EMBL" id="MBH1940652.1"/>
    </source>
</evidence>
<comment type="cofactor">
    <cofactor evidence="1">
        <name>Mg(2+)</name>
        <dbReference type="ChEBI" id="CHEBI:18420"/>
    </cofactor>
</comment>